<dbReference type="STRING" id="1267766.WYH_02225"/>
<protein>
    <submittedName>
        <fullName evidence="1">Uncharacterized protein</fullName>
    </submittedName>
</protein>
<dbReference type="KEGG" id="aay:WYH_02225"/>
<dbReference type="AlphaFoldDB" id="A0A0F7KS24"/>
<accession>A0A0F7KS24</accession>
<proteinExistence type="predicted"/>
<name>A0A0F7KS24_9SPHN</name>
<evidence type="ECO:0000313" key="2">
    <source>
        <dbReference type="Proteomes" id="UP000034392"/>
    </source>
</evidence>
<gene>
    <name evidence="1" type="ORF">WYH_02225</name>
</gene>
<dbReference type="PATRIC" id="fig|1267766.3.peg.2253"/>
<dbReference type="EMBL" id="CP011452">
    <property type="protein sequence ID" value="AKH43258.1"/>
    <property type="molecule type" value="Genomic_DNA"/>
</dbReference>
<evidence type="ECO:0000313" key="1">
    <source>
        <dbReference type="EMBL" id="AKH43258.1"/>
    </source>
</evidence>
<organism evidence="1 2">
    <name type="scientific">Croceibacterium atlanticum</name>
    <dbReference type="NCBI Taxonomy" id="1267766"/>
    <lineage>
        <taxon>Bacteria</taxon>
        <taxon>Pseudomonadati</taxon>
        <taxon>Pseudomonadota</taxon>
        <taxon>Alphaproteobacteria</taxon>
        <taxon>Sphingomonadales</taxon>
        <taxon>Erythrobacteraceae</taxon>
        <taxon>Croceibacterium</taxon>
    </lineage>
</organism>
<sequence length="219" mass="23186">MRCEKENRSDRESKDREVFSASWICRAGCRNRRRSGSWAIARGVRKGAGRQQQCGRLRGNAGLPGKSGGGAPVLAARGEGREATGITACARIDRDRNRSAANGADHVARSGGVAACSSRCGALCIHRCGSDRVVAPSARARPDCKPASGAGGRSIGRHSLAAADRGRTRPQRCADTLERKRSAFCGPGGRSARPTRLQRQIVASARPPRWRMLASGVGS</sequence>
<reference evidence="1" key="1">
    <citation type="submission" date="2015-05" db="EMBL/GenBank/DDBJ databases">
        <title>The complete genome of Altererythrobacter atlanticus strain 26DY36.</title>
        <authorList>
            <person name="Wu Y.-H."/>
            <person name="Cheng H."/>
            <person name="Wu X.-W."/>
        </authorList>
    </citation>
    <scope>NUCLEOTIDE SEQUENCE [LARGE SCALE GENOMIC DNA]</scope>
    <source>
        <strain evidence="1">26DY36</strain>
    </source>
</reference>
<dbReference type="Proteomes" id="UP000034392">
    <property type="component" value="Chromosome"/>
</dbReference>
<keyword evidence="2" id="KW-1185">Reference proteome</keyword>